<reference evidence="1" key="1">
    <citation type="journal article" date="2022" name="bioRxiv">
        <title>Sequencing and chromosome-scale assembly of the giantPleurodeles waltlgenome.</title>
        <authorList>
            <person name="Brown T."/>
            <person name="Elewa A."/>
            <person name="Iarovenko S."/>
            <person name="Subramanian E."/>
            <person name="Araus A.J."/>
            <person name="Petzold A."/>
            <person name="Susuki M."/>
            <person name="Suzuki K.-i.T."/>
            <person name="Hayashi T."/>
            <person name="Toyoda A."/>
            <person name="Oliveira C."/>
            <person name="Osipova E."/>
            <person name="Leigh N.D."/>
            <person name="Simon A."/>
            <person name="Yun M.H."/>
        </authorList>
    </citation>
    <scope>NUCLEOTIDE SEQUENCE</scope>
    <source>
        <strain evidence="1">20211129_DDA</strain>
        <tissue evidence="1">Liver</tissue>
    </source>
</reference>
<proteinExistence type="predicted"/>
<evidence type="ECO:0000313" key="1">
    <source>
        <dbReference type="EMBL" id="KAJ1213263.1"/>
    </source>
</evidence>
<sequence>MSRDPGSTNIFANLVPTHTTHRGAPAARQVSCSSSFLVRVVSRRSLGASGGVQSASLVCYQQEVAVREPAWEHVHRGKGAKYWLTALGRRTYQNRNKDSFDWLEDKLNIVGCMVKATPVV</sequence>
<evidence type="ECO:0000313" key="2">
    <source>
        <dbReference type="Proteomes" id="UP001066276"/>
    </source>
</evidence>
<accession>A0AAV7WL20</accession>
<dbReference type="EMBL" id="JANPWB010000001">
    <property type="protein sequence ID" value="KAJ1213263.1"/>
    <property type="molecule type" value="Genomic_DNA"/>
</dbReference>
<dbReference type="AlphaFoldDB" id="A0AAV7WL20"/>
<comment type="caution">
    <text evidence="1">The sequence shown here is derived from an EMBL/GenBank/DDBJ whole genome shotgun (WGS) entry which is preliminary data.</text>
</comment>
<dbReference type="Proteomes" id="UP001066276">
    <property type="component" value="Chromosome 1_1"/>
</dbReference>
<keyword evidence="2" id="KW-1185">Reference proteome</keyword>
<organism evidence="1 2">
    <name type="scientific">Pleurodeles waltl</name>
    <name type="common">Iberian ribbed newt</name>
    <dbReference type="NCBI Taxonomy" id="8319"/>
    <lineage>
        <taxon>Eukaryota</taxon>
        <taxon>Metazoa</taxon>
        <taxon>Chordata</taxon>
        <taxon>Craniata</taxon>
        <taxon>Vertebrata</taxon>
        <taxon>Euteleostomi</taxon>
        <taxon>Amphibia</taxon>
        <taxon>Batrachia</taxon>
        <taxon>Caudata</taxon>
        <taxon>Salamandroidea</taxon>
        <taxon>Salamandridae</taxon>
        <taxon>Pleurodelinae</taxon>
        <taxon>Pleurodeles</taxon>
    </lineage>
</organism>
<protein>
    <submittedName>
        <fullName evidence="1">Uncharacterized protein</fullName>
    </submittedName>
</protein>
<gene>
    <name evidence="1" type="ORF">NDU88_000901</name>
</gene>
<name>A0AAV7WL20_PLEWA</name>